<dbReference type="EMBL" id="VSRR010000508">
    <property type="protein sequence ID" value="MPC16464.1"/>
    <property type="molecule type" value="Genomic_DNA"/>
</dbReference>
<gene>
    <name evidence="1" type="ORF">E2C01_009288</name>
</gene>
<sequence length="95" mass="10672">MICDNDTNKGMTSTGFLVQPFILMDDEKPTQRLSKSGDSFILLGVKREYAWIGKYFLCRTESSIAIKIVCSLHVQYKTTAGHGMQVSNVGEFENM</sequence>
<reference evidence="1 2" key="1">
    <citation type="submission" date="2019-05" db="EMBL/GenBank/DDBJ databases">
        <title>Another draft genome of Portunus trituberculatus and its Hox gene families provides insights of decapod evolution.</title>
        <authorList>
            <person name="Jeong J.-H."/>
            <person name="Song I."/>
            <person name="Kim S."/>
            <person name="Choi T."/>
            <person name="Kim D."/>
            <person name="Ryu S."/>
            <person name="Kim W."/>
        </authorList>
    </citation>
    <scope>NUCLEOTIDE SEQUENCE [LARGE SCALE GENOMIC DNA]</scope>
    <source>
        <tissue evidence="1">Muscle</tissue>
    </source>
</reference>
<keyword evidence="2" id="KW-1185">Reference proteome</keyword>
<organism evidence="1 2">
    <name type="scientific">Portunus trituberculatus</name>
    <name type="common">Swimming crab</name>
    <name type="synonym">Neptunus trituberculatus</name>
    <dbReference type="NCBI Taxonomy" id="210409"/>
    <lineage>
        <taxon>Eukaryota</taxon>
        <taxon>Metazoa</taxon>
        <taxon>Ecdysozoa</taxon>
        <taxon>Arthropoda</taxon>
        <taxon>Crustacea</taxon>
        <taxon>Multicrustacea</taxon>
        <taxon>Malacostraca</taxon>
        <taxon>Eumalacostraca</taxon>
        <taxon>Eucarida</taxon>
        <taxon>Decapoda</taxon>
        <taxon>Pleocyemata</taxon>
        <taxon>Brachyura</taxon>
        <taxon>Eubrachyura</taxon>
        <taxon>Portunoidea</taxon>
        <taxon>Portunidae</taxon>
        <taxon>Portuninae</taxon>
        <taxon>Portunus</taxon>
    </lineage>
</organism>
<evidence type="ECO:0000313" key="2">
    <source>
        <dbReference type="Proteomes" id="UP000324222"/>
    </source>
</evidence>
<dbReference type="AlphaFoldDB" id="A0A5B7D5E6"/>
<name>A0A5B7D5E6_PORTR</name>
<proteinExistence type="predicted"/>
<protein>
    <submittedName>
        <fullName evidence="1">Uncharacterized protein</fullName>
    </submittedName>
</protein>
<comment type="caution">
    <text evidence="1">The sequence shown here is derived from an EMBL/GenBank/DDBJ whole genome shotgun (WGS) entry which is preliminary data.</text>
</comment>
<evidence type="ECO:0000313" key="1">
    <source>
        <dbReference type="EMBL" id="MPC16464.1"/>
    </source>
</evidence>
<accession>A0A5B7D5E6</accession>
<dbReference type="Proteomes" id="UP000324222">
    <property type="component" value="Unassembled WGS sequence"/>
</dbReference>